<dbReference type="PANTHER" id="PTHR43490">
    <property type="entry name" value="(+)-NEOMENTHOL DEHYDROGENASE"/>
    <property type="match status" value="1"/>
</dbReference>
<dbReference type="AlphaFoldDB" id="A0AA38G314"/>
<evidence type="ECO:0000256" key="3">
    <source>
        <dbReference type="ARBA" id="ARBA00023002"/>
    </source>
</evidence>
<proteinExistence type="inferred from homology"/>
<dbReference type="GO" id="GO:0016491">
    <property type="term" value="F:oxidoreductase activity"/>
    <property type="evidence" value="ECO:0007669"/>
    <property type="project" value="UniProtKB-KW"/>
</dbReference>
<dbReference type="EMBL" id="JAHRHJ020000005">
    <property type="protein sequence ID" value="KAH9313904.1"/>
    <property type="molecule type" value="Genomic_DNA"/>
</dbReference>
<reference evidence="4 5" key="1">
    <citation type="journal article" date="2021" name="Nat. Plants">
        <title>The Taxus genome provides insights into paclitaxel biosynthesis.</title>
        <authorList>
            <person name="Xiong X."/>
            <person name="Gou J."/>
            <person name="Liao Q."/>
            <person name="Li Y."/>
            <person name="Zhou Q."/>
            <person name="Bi G."/>
            <person name="Li C."/>
            <person name="Du R."/>
            <person name="Wang X."/>
            <person name="Sun T."/>
            <person name="Guo L."/>
            <person name="Liang H."/>
            <person name="Lu P."/>
            <person name="Wu Y."/>
            <person name="Zhang Z."/>
            <person name="Ro D.K."/>
            <person name="Shang Y."/>
            <person name="Huang S."/>
            <person name="Yan J."/>
        </authorList>
    </citation>
    <scope>NUCLEOTIDE SEQUENCE [LARGE SCALE GENOMIC DNA]</scope>
    <source>
        <strain evidence="4">Ta-2019</strain>
    </source>
</reference>
<dbReference type="SUPFAM" id="SSF51735">
    <property type="entry name" value="NAD(P)-binding Rossmann-fold domains"/>
    <property type="match status" value="1"/>
</dbReference>
<protein>
    <submittedName>
        <fullName evidence="4">Uncharacterized protein</fullName>
    </submittedName>
</protein>
<dbReference type="GO" id="GO:0016020">
    <property type="term" value="C:membrane"/>
    <property type="evidence" value="ECO:0007669"/>
    <property type="project" value="TreeGrafter"/>
</dbReference>
<keyword evidence="5" id="KW-1185">Reference proteome</keyword>
<evidence type="ECO:0000256" key="1">
    <source>
        <dbReference type="ARBA" id="ARBA00006484"/>
    </source>
</evidence>
<dbReference type="InterPro" id="IPR036291">
    <property type="entry name" value="NAD(P)-bd_dom_sf"/>
</dbReference>
<name>A0AA38G314_TAXCH</name>
<comment type="caution">
    <text evidence="4">The sequence shown here is derived from an EMBL/GenBank/DDBJ whole genome shotgun (WGS) entry which is preliminary data.</text>
</comment>
<dbReference type="PANTHER" id="PTHR43490:SF99">
    <property type="entry name" value="SHORT-CHAIN DEHYDROGENASE_REDUCTASE"/>
    <property type="match status" value="1"/>
</dbReference>
<keyword evidence="3" id="KW-0560">Oxidoreductase</keyword>
<accession>A0AA38G314</accession>
<evidence type="ECO:0000313" key="5">
    <source>
        <dbReference type="Proteomes" id="UP000824469"/>
    </source>
</evidence>
<evidence type="ECO:0000256" key="2">
    <source>
        <dbReference type="ARBA" id="ARBA00022857"/>
    </source>
</evidence>
<evidence type="ECO:0000313" key="4">
    <source>
        <dbReference type="EMBL" id="KAH9313904.1"/>
    </source>
</evidence>
<organism evidence="4 5">
    <name type="scientific">Taxus chinensis</name>
    <name type="common">Chinese yew</name>
    <name type="synonym">Taxus wallichiana var. chinensis</name>
    <dbReference type="NCBI Taxonomy" id="29808"/>
    <lineage>
        <taxon>Eukaryota</taxon>
        <taxon>Viridiplantae</taxon>
        <taxon>Streptophyta</taxon>
        <taxon>Embryophyta</taxon>
        <taxon>Tracheophyta</taxon>
        <taxon>Spermatophyta</taxon>
        <taxon>Pinopsida</taxon>
        <taxon>Pinidae</taxon>
        <taxon>Conifers II</taxon>
        <taxon>Cupressales</taxon>
        <taxon>Taxaceae</taxon>
        <taxon>Taxus</taxon>
    </lineage>
</organism>
<keyword evidence="2" id="KW-0521">NADP</keyword>
<sequence>MMGVFSTKVEEISRSAKFDERITSFLEEERGAKKLRANGPEIPRELPKGSYILCDFRTLQLLGIELNPHVVKVLAIMHRLVSDLGIVDIMNKLLRSETLEKRLLDNENMREETIDSVINEFLEDIKNRVNLKENKWLHLFPTYSVSKVAMNAYTWMLAREMQGKFFVNNLHLRFVQTEMKFGSGDISPVEGTENGVRVALFPPGRASGQFFLEKQFLGF</sequence>
<dbReference type="Proteomes" id="UP000824469">
    <property type="component" value="Unassembled WGS sequence"/>
</dbReference>
<comment type="similarity">
    <text evidence="1">Belongs to the short-chain dehydrogenases/reductases (SDR) family.</text>
</comment>
<gene>
    <name evidence="4" type="ORF">KI387_022531</name>
</gene>
<dbReference type="Gene3D" id="3.40.50.720">
    <property type="entry name" value="NAD(P)-binding Rossmann-like Domain"/>
    <property type="match status" value="1"/>
</dbReference>